<keyword evidence="4" id="KW-1185">Reference proteome</keyword>
<evidence type="ECO:0000256" key="1">
    <source>
        <dbReference type="SAM" id="MobiDB-lite"/>
    </source>
</evidence>
<evidence type="ECO:0000256" key="2">
    <source>
        <dbReference type="SAM" id="SignalP"/>
    </source>
</evidence>
<dbReference type="RefSeq" id="WP_134195717.1">
    <property type="nucleotide sequence ID" value="NZ_JBHLUW010000032.1"/>
</dbReference>
<keyword evidence="2" id="KW-0732">Signal</keyword>
<name>A0A4R8LGM9_9BURK</name>
<accession>A0A4R8LGM9</accession>
<dbReference type="AlphaFoldDB" id="A0A4R8LGM9"/>
<evidence type="ECO:0000313" key="4">
    <source>
        <dbReference type="Proteomes" id="UP000295509"/>
    </source>
</evidence>
<protein>
    <submittedName>
        <fullName evidence="3">Uncharacterized protein</fullName>
    </submittedName>
</protein>
<feature type="signal peptide" evidence="2">
    <location>
        <begin position="1"/>
        <end position="24"/>
    </location>
</feature>
<organism evidence="3 4">
    <name type="scientific">Paraburkholderia rhizosphaerae</name>
    <dbReference type="NCBI Taxonomy" id="480658"/>
    <lineage>
        <taxon>Bacteria</taxon>
        <taxon>Pseudomonadati</taxon>
        <taxon>Pseudomonadota</taxon>
        <taxon>Betaproteobacteria</taxon>
        <taxon>Burkholderiales</taxon>
        <taxon>Burkholderiaceae</taxon>
        <taxon>Paraburkholderia</taxon>
    </lineage>
</organism>
<feature type="chain" id="PRO_5020204561" evidence="2">
    <location>
        <begin position="25"/>
        <end position="134"/>
    </location>
</feature>
<dbReference type="EMBL" id="SORE01000022">
    <property type="protein sequence ID" value="TDY42291.1"/>
    <property type="molecule type" value="Genomic_DNA"/>
</dbReference>
<evidence type="ECO:0000313" key="3">
    <source>
        <dbReference type="EMBL" id="TDY42291.1"/>
    </source>
</evidence>
<sequence>MKLSFVHRFTVHAAALALSLAALEAAGESLTERTASNTNGIPIGAIKRDAQKMLEAISAEQYTGNENIGWMAQVVPHREDGMAREDEDEDTRARTGSQTNSVLRLQMIAEQIATGEAKEIRAIKPVTGDARVRP</sequence>
<proteinExistence type="predicted"/>
<gene>
    <name evidence="3" type="ORF">BX592_122100</name>
</gene>
<comment type="caution">
    <text evidence="3">The sequence shown here is derived from an EMBL/GenBank/DDBJ whole genome shotgun (WGS) entry which is preliminary data.</text>
</comment>
<reference evidence="3 4" key="1">
    <citation type="submission" date="2019-03" db="EMBL/GenBank/DDBJ databases">
        <title>Genomic Encyclopedia of Type Strains, Phase III (KMG-III): the genomes of soil and plant-associated and newly described type strains.</title>
        <authorList>
            <person name="Whitman W."/>
        </authorList>
    </citation>
    <scope>NUCLEOTIDE SEQUENCE [LARGE SCALE GENOMIC DNA]</scope>
    <source>
        <strain evidence="3 4">LMG 29544</strain>
    </source>
</reference>
<feature type="region of interest" description="Disordered" evidence="1">
    <location>
        <begin position="80"/>
        <end position="99"/>
    </location>
</feature>
<dbReference type="Proteomes" id="UP000295509">
    <property type="component" value="Unassembled WGS sequence"/>
</dbReference>